<geneLocation type="plasmid" evidence="6 7">
    <name>pRUMAL01</name>
</geneLocation>
<feature type="chain" id="PRO_5003210058" evidence="4">
    <location>
        <begin position="29"/>
        <end position="493"/>
    </location>
</feature>
<dbReference type="RefSeq" id="WP_013483517.1">
    <property type="nucleotide sequence ID" value="NC_014824.1"/>
</dbReference>
<evidence type="ECO:0000256" key="1">
    <source>
        <dbReference type="ARBA" id="ARBA00004370"/>
    </source>
</evidence>
<keyword evidence="2 3" id="KW-0472">Membrane</keyword>
<dbReference type="HOGENOM" id="CLU_020027_4_2_9"/>
<evidence type="ECO:0000256" key="4">
    <source>
        <dbReference type="SAM" id="SignalP"/>
    </source>
</evidence>
<feature type="transmembrane region" description="Helical" evidence="3">
    <location>
        <begin position="425"/>
        <end position="450"/>
    </location>
</feature>
<dbReference type="AlphaFoldDB" id="E6UJX2"/>
<dbReference type="Gene3D" id="3.40.710.10">
    <property type="entry name" value="DD-peptidase/beta-lactamase superfamily"/>
    <property type="match status" value="1"/>
</dbReference>
<dbReference type="Pfam" id="PF00144">
    <property type="entry name" value="Beta-lactamase"/>
    <property type="match status" value="1"/>
</dbReference>
<feature type="signal peptide" evidence="4">
    <location>
        <begin position="1"/>
        <end position="28"/>
    </location>
</feature>
<evidence type="ECO:0000313" key="6">
    <source>
        <dbReference type="EMBL" id="ADU23968.1"/>
    </source>
</evidence>
<dbReference type="SUPFAM" id="SSF56601">
    <property type="entry name" value="beta-lactamase/transpeptidase-like"/>
    <property type="match status" value="1"/>
</dbReference>
<dbReference type="PANTHER" id="PTHR46825">
    <property type="entry name" value="D-ALANYL-D-ALANINE-CARBOXYPEPTIDASE/ENDOPEPTIDASE AMPH"/>
    <property type="match status" value="1"/>
</dbReference>
<feature type="transmembrane region" description="Helical" evidence="3">
    <location>
        <begin position="462"/>
        <end position="487"/>
    </location>
</feature>
<evidence type="ECO:0000313" key="7">
    <source>
        <dbReference type="Proteomes" id="UP000006919"/>
    </source>
</evidence>
<evidence type="ECO:0000256" key="3">
    <source>
        <dbReference type="SAM" id="Phobius"/>
    </source>
</evidence>
<dbReference type="InterPro" id="IPR012338">
    <property type="entry name" value="Beta-lactam/transpept-like"/>
</dbReference>
<protein>
    <submittedName>
        <fullName evidence="6">Beta-lactamase</fullName>
    </submittedName>
</protein>
<feature type="transmembrane region" description="Helical" evidence="3">
    <location>
        <begin position="385"/>
        <end position="404"/>
    </location>
</feature>
<dbReference type="InterPro" id="IPR050491">
    <property type="entry name" value="AmpC-like"/>
</dbReference>
<dbReference type="InterPro" id="IPR001466">
    <property type="entry name" value="Beta-lactam-related"/>
</dbReference>
<dbReference type="PANTHER" id="PTHR46825:SF11">
    <property type="entry name" value="PENICILLIN-BINDING PROTEIN 4"/>
    <property type="match status" value="1"/>
</dbReference>
<evidence type="ECO:0000259" key="5">
    <source>
        <dbReference type="Pfam" id="PF00144"/>
    </source>
</evidence>
<accession>E6UJX2</accession>
<evidence type="ECO:0000256" key="2">
    <source>
        <dbReference type="ARBA" id="ARBA00023136"/>
    </source>
</evidence>
<dbReference type="eggNOG" id="COG1680">
    <property type="taxonomic scope" value="Bacteria"/>
</dbReference>
<organism evidence="6 7">
    <name type="scientific">Ruminococcus albus (strain ATCC 27210 / DSM 20455 / JCM 14654 / NCDO 2250 / 7)</name>
    <dbReference type="NCBI Taxonomy" id="697329"/>
    <lineage>
        <taxon>Bacteria</taxon>
        <taxon>Bacillati</taxon>
        <taxon>Bacillota</taxon>
        <taxon>Clostridia</taxon>
        <taxon>Eubacteriales</taxon>
        <taxon>Oscillospiraceae</taxon>
        <taxon>Ruminococcus</taxon>
    </lineage>
</organism>
<proteinExistence type="predicted"/>
<gene>
    <name evidence="6" type="ordered locus">Rumal_3526</name>
</gene>
<sequence precursor="true">MIRNFILKAIAVTLTLPILIAAPLQASAADTVLDNTEWSAFVEEKIEKDDPPGLAVTLVNGSEVGFKNWGYANIEEQTSVTEDTVFGIGSCSKAFTALSVFLLQEEGKLSVEDSVSDYLPWWIVTWNGASQDTKIWQLLEHCSGISNTTMMQYPVEDNTVSNEEIAHIAENIELVYEPETRFEYCNLGYDILAYITETVSGQPFEEYVTKEILQPIGMIHSGYHIPTTQGYRWLFLKLRPYDEPEFSLTSGDGGLRSTPKDMSLWIEAQLGHLELPEKLTNAITASQKAPDVYKIDMGNSMVQYNGWIDYDGFLYHTGTNANFSSFILVDKERDIGIFSVSNVWTFIADYAGNSLYQVMKGEQINREQFELLDPCSTMDKVSSCITIVSLIGIILVLFMMFTQRKRLDKKQTDLAKEKKRLCKQCCILVPLLVLTPLLPRIAVSIAGYGFASYKMIGVWFPYSFLIAFAVLSVMILMMIISSVTRYFTVKKFK</sequence>
<dbReference type="GO" id="GO:0016020">
    <property type="term" value="C:membrane"/>
    <property type="evidence" value="ECO:0007669"/>
    <property type="project" value="UniProtKB-SubCell"/>
</dbReference>
<reference evidence="7" key="1">
    <citation type="journal article" date="2011" name="J. Bacteriol.">
        <title>Complete genome of the cellulolytic ruminal bacterium Ruminococcus albus 7.</title>
        <authorList>
            <person name="Suen G."/>
            <person name="Stevenson D.M."/>
            <person name="Bruce D.C."/>
            <person name="Chertkov O."/>
            <person name="Copeland A."/>
            <person name="Cheng J.F."/>
            <person name="Detter C."/>
            <person name="Detter J.C."/>
            <person name="Goodwin L.A."/>
            <person name="Han C.S."/>
            <person name="Hauser L.J."/>
            <person name="Ivanova N.N."/>
            <person name="Kyrpides N.C."/>
            <person name="Land M.L."/>
            <person name="Lapidus A."/>
            <person name="Lucas S."/>
            <person name="Ovchinnikova G."/>
            <person name="Pitluck S."/>
            <person name="Tapia R."/>
            <person name="Woyke T."/>
            <person name="Boyum J."/>
            <person name="Mead D."/>
            <person name="Weimer P.J."/>
        </authorList>
    </citation>
    <scope>NUCLEOTIDE SEQUENCE [LARGE SCALE GENOMIC DNA]</scope>
    <source>
        <strain evidence="7">ATCC 27210 / DSM 20455 / JCM 14654 / NCDO 2250 / 7</strain>
        <plasmid evidence="7">pRUMAL01</plasmid>
    </source>
</reference>
<dbReference type="OrthoDB" id="9797709at2"/>
<feature type="domain" description="Beta-lactamase-related" evidence="5">
    <location>
        <begin position="40"/>
        <end position="349"/>
    </location>
</feature>
<name>E6UJX2_RUMA7</name>
<keyword evidence="4" id="KW-0732">Signal</keyword>
<keyword evidence="3" id="KW-1133">Transmembrane helix</keyword>
<keyword evidence="3" id="KW-0812">Transmembrane</keyword>
<dbReference type="KEGG" id="ral:Rumal_3526"/>
<dbReference type="Proteomes" id="UP000006919">
    <property type="component" value="Plasmid pRUMAL01"/>
</dbReference>
<dbReference type="EMBL" id="CP002404">
    <property type="protein sequence ID" value="ADU23968.1"/>
    <property type="molecule type" value="Genomic_DNA"/>
</dbReference>
<keyword evidence="6" id="KW-0614">Plasmid</keyword>
<comment type="subcellular location">
    <subcellularLocation>
        <location evidence="1">Membrane</location>
    </subcellularLocation>
</comment>